<dbReference type="SMART" id="SM00448">
    <property type="entry name" value="REC"/>
    <property type="match status" value="1"/>
</dbReference>
<dbReference type="Gene3D" id="1.10.10.10">
    <property type="entry name" value="Winged helix-like DNA-binding domain superfamily/Winged helix DNA-binding domain"/>
    <property type="match status" value="1"/>
</dbReference>
<dbReference type="InterPro" id="IPR001789">
    <property type="entry name" value="Sig_transdc_resp-reg_receiver"/>
</dbReference>
<evidence type="ECO:0000313" key="13">
    <source>
        <dbReference type="EMBL" id="QMW78539.1"/>
    </source>
</evidence>
<dbReference type="GO" id="GO:0032993">
    <property type="term" value="C:protein-DNA complex"/>
    <property type="evidence" value="ECO:0007669"/>
    <property type="project" value="TreeGrafter"/>
</dbReference>
<evidence type="ECO:0000256" key="1">
    <source>
        <dbReference type="ARBA" id="ARBA00018672"/>
    </source>
</evidence>
<dbReference type="PANTHER" id="PTHR48111">
    <property type="entry name" value="REGULATOR OF RPOS"/>
    <property type="match status" value="1"/>
</dbReference>
<evidence type="ECO:0000256" key="8">
    <source>
        <dbReference type="PROSITE-ProRule" id="PRU00169"/>
    </source>
</evidence>
<keyword evidence="4" id="KW-0805">Transcription regulation</keyword>
<keyword evidence="6" id="KW-0804">Transcription</keyword>
<feature type="DNA-binding region" description="OmpR/PhoB-type" evidence="9">
    <location>
        <begin position="125"/>
        <end position="223"/>
    </location>
</feature>
<dbReference type="CDD" id="cd00383">
    <property type="entry name" value="trans_reg_C"/>
    <property type="match status" value="1"/>
</dbReference>
<dbReference type="Pfam" id="PF00486">
    <property type="entry name" value="Trans_reg_C"/>
    <property type="match status" value="1"/>
</dbReference>
<evidence type="ECO:0000256" key="9">
    <source>
        <dbReference type="PROSITE-ProRule" id="PRU01091"/>
    </source>
</evidence>
<sequence>MRILIIEDDTQLCRTLAYRLKKEGICADCCHDGRDGLAIARENAHDLILLDRMLPSLSGTEVLSQLRKEGYSTPVILVTALGEVMERVQGLDCGADDYLVKPIAFEELMARIRSIGRRPRKIDPGQELQYGDLFFNVQSKELSCKEAACRLSRTEGDLMEVFLKNPGQVLARKSIVTKVWGIDTEIEDGNLDNFIHFLRRRLKSVGSALSIRTIRGVGYSLEE</sequence>
<dbReference type="Proteomes" id="UP000289794">
    <property type="component" value="Chromosome"/>
</dbReference>
<gene>
    <name evidence="12" type="primary">arlR_5</name>
    <name evidence="13" type="ORF">E5259_13595</name>
    <name evidence="12" type="ORF">PMF13cell1_03861</name>
</gene>
<evidence type="ECO:0000256" key="5">
    <source>
        <dbReference type="ARBA" id="ARBA00023125"/>
    </source>
</evidence>
<dbReference type="InterPro" id="IPR011006">
    <property type="entry name" value="CheY-like_superfamily"/>
</dbReference>
<evidence type="ECO:0000259" key="11">
    <source>
        <dbReference type="PROSITE" id="PS51755"/>
    </source>
</evidence>
<proteinExistence type="predicted"/>
<evidence type="ECO:0000256" key="4">
    <source>
        <dbReference type="ARBA" id="ARBA00023015"/>
    </source>
</evidence>
<dbReference type="EMBL" id="CP035945">
    <property type="protein sequence ID" value="QBE98295.1"/>
    <property type="molecule type" value="Genomic_DNA"/>
</dbReference>
<dbReference type="InterPro" id="IPR001867">
    <property type="entry name" value="OmpR/PhoB-type_DNA-bd"/>
</dbReference>
<feature type="domain" description="Response regulatory" evidence="10">
    <location>
        <begin position="2"/>
        <end position="116"/>
    </location>
</feature>
<evidence type="ECO:0000256" key="3">
    <source>
        <dbReference type="ARBA" id="ARBA00023012"/>
    </source>
</evidence>
<dbReference type="Pfam" id="PF00072">
    <property type="entry name" value="Response_reg"/>
    <property type="match status" value="1"/>
</dbReference>
<feature type="modified residue" description="4-aspartylphosphate" evidence="8">
    <location>
        <position position="51"/>
    </location>
</feature>
<keyword evidence="3" id="KW-0902">Two-component regulatory system</keyword>
<evidence type="ECO:0000313" key="14">
    <source>
        <dbReference type="Proteomes" id="UP000289794"/>
    </source>
</evidence>
<dbReference type="InterPro" id="IPR039420">
    <property type="entry name" value="WalR-like"/>
</dbReference>
<dbReference type="Gene3D" id="3.40.50.2300">
    <property type="match status" value="1"/>
</dbReference>
<keyword evidence="2 8" id="KW-0597">Phosphoprotein</keyword>
<dbReference type="SMART" id="SM00862">
    <property type="entry name" value="Trans_reg_C"/>
    <property type="match status" value="1"/>
</dbReference>
<dbReference type="SUPFAM" id="SSF52172">
    <property type="entry name" value="CheY-like"/>
    <property type="match status" value="1"/>
</dbReference>
<comment type="function">
    <text evidence="7">May play the central regulatory role in sporulation. It may be an element of the effector pathway responsible for the activation of sporulation genes in response to nutritional stress. Spo0A may act in concert with spo0H (a sigma factor) to control the expression of some genes that are critical to the sporulation process.</text>
</comment>
<evidence type="ECO:0000259" key="10">
    <source>
        <dbReference type="PROSITE" id="PS50110"/>
    </source>
</evidence>
<name>A0A4P6M2J2_9FIRM</name>
<evidence type="ECO:0000256" key="7">
    <source>
        <dbReference type="ARBA" id="ARBA00024867"/>
    </source>
</evidence>
<dbReference type="SUPFAM" id="SSF46894">
    <property type="entry name" value="C-terminal effector domain of the bipartite response regulators"/>
    <property type="match status" value="1"/>
</dbReference>
<reference evidence="13 15" key="2">
    <citation type="submission" date="2019-04" db="EMBL/GenBank/DDBJ databases">
        <authorList>
            <person name="Schori C."/>
            <person name="Ahrens C."/>
        </authorList>
    </citation>
    <scope>NUCLEOTIDE SEQUENCE [LARGE SCALE GENOMIC DNA]</scope>
    <source>
        <strain evidence="13 15">DSM 2950</strain>
    </source>
</reference>
<accession>A0A4P6M2J2</accession>
<dbReference type="PROSITE" id="PS51755">
    <property type="entry name" value="OMPR_PHOB"/>
    <property type="match status" value="1"/>
</dbReference>
<feature type="domain" description="OmpR/PhoB-type" evidence="11">
    <location>
        <begin position="125"/>
        <end position="223"/>
    </location>
</feature>
<dbReference type="PANTHER" id="PTHR48111:SF22">
    <property type="entry name" value="REGULATOR OF RPOS"/>
    <property type="match status" value="1"/>
</dbReference>
<dbReference type="RefSeq" id="WP_018593914.1">
    <property type="nucleotide sequence ID" value="NZ_AP031439.1"/>
</dbReference>
<dbReference type="Proteomes" id="UP000515789">
    <property type="component" value="Chromosome"/>
</dbReference>
<evidence type="ECO:0000313" key="15">
    <source>
        <dbReference type="Proteomes" id="UP000515789"/>
    </source>
</evidence>
<protein>
    <recommendedName>
        <fullName evidence="1">Stage 0 sporulation protein A homolog</fullName>
    </recommendedName>
</protein>
<evidence type="ECO:0000313" key="12">
    <source>
        <dbReference type="EMBL" id="QBE98295.1"/>
    </source>
</evidence>
<evidence type="ECO:0000256" key="6">
    <source>
        <dbReference type="ARBA" id="ARBA00023163"/>
    </source>
</evidence>
<dbReference type="GO" id="GO:0000156">
    <property type="term" value="F:phosphorelay response regulator activity"/>
    <property type="evidence" value="ECO:0007669"/>
    <property type="project" value="TreeGrafter"/>
</dbReference>
<dbReference type="KEGG" id="bpro:PMF13cell1_03861"/>
<dbReference type="AlphaFoldDB" id="A0A4P6M2J2"/>
<dbReference type="GO" id="GO:0000976">
    <property type="term" value="F:transcription cis-regulatory region binding"/>
    <property type="evidence" value="ECO:0007669"/>
    <property type="project" value="TreeGrafter"/>
</dbReference>
<dbReference type="GO" id="GO:0005829">
    <property type="term" value="C:cytosol"/>
    <property type="evidence" value="ECO:0007669"/>
    <property type="project" value="TreeGrafter"/>
</dbReference>
<dbReference type="Gene3D" id="6.10.250.690">
    <property type="match status" value="1"/>
</dbReference>
<dbReference type="PROSITE" id="PS50110">
    <property type="entry name" value="RESPONSE_REGULATORY"/>
    <property type="match status" value="1"/>
</dbReference>
<dbReference type="GeneID" id="75051069"/>
<dbReference type="InterPro" id="IPR036388">
    <property type="entry name" value="WH-like_DNA-bd_sf"/>
</dbReference>
<organism evidence="12 14">
    <name type="scientific">Blautia producta</name>
    <dbReference type="NCBI Taxonomy" id="33035"/>
    <lineage>
        <taxon>Bacteria</taxon>
        <taxon>Bacillati</taxon>
        <taxon>Bacillota</taxon>
        <taxon>Clostridia</taxon>
        <taxon>Lachnospirales</taxon>
        <taxon>Lachnospiraceae</taxon>
        <taxon>Blautia</taxon>
    </lineage>
</organism>
<evidence type="ECO:0000256" key="2">
    <source>
        <dbReference type="ARBA" id="ARBA00022553"/>
    </source>
</evidence>
<reference evidence="12 14" key="1">
    <citation type="submission" date="2019-01" db="EMBL/GenBank/DDBJ databases">
        <title>PMF-metabolizing Aryl O-demethylase.</title>
        <authorList>
            <person name="Kim M."/>
        </authorList>
    </citation>
    <scope>NUCLEOTIDE SEQUENCE [LARGE SCALE GENOMIC DNA]</scope>
    <source>
        <strain evidence="12 14">PMF1</strain>
    </source>
</reference>
<dbReference type="InterPro" id="IPR016032">
    <property type="entry name" value="Sig_transdc_resp-reg_C-effctor"/>
</dbReference>
<dbReference type="EMBL" id="CP039126">
    <property type="protein sequence ID" value="QMW78539.1"/>
    <property type="molecule type" value="Genomic_DNA"/>
</dbReference>
<dbReference type="GO" id="GO:0006355">
    <property type="term" value="P:regulation of DNA-templated transcription"/>
    <property type="evidence" value="ECO:0007669"/>
    <property type="project" value="InterPro"/>
</dbReference>
<keyword evidence="5 9" id="KW-0238">DNA-binding</keyword>